<organism evidence="1 2">
    <name type="scientific">Scortum barcoo</name>
    <name type="common">barcoo grunter</name>
    <dbReference type="NCBI Taxonomy" id="214431"/>
    <lineage>
        <taxon>Eukaryota</taxon>
        <taxon>Metazoa</taxon>
        <taxon>Chordata</taxon>
        <taxon>Craniata</taxon>
        <taxon>Vertebrata</taxon>
        <taxon>Euteleostomi</taxon>
        <taxon>Actinopterygii</taxon>
        <taxon>Neopterygii</taxon>
        <taxon>Teleostei</taxon>
        <taxon>Neoteleostei</taxon>
        <taxon>Acanthomorphata</taxon>
        <taxon>Eupercaria</taxon>
        <taxon>Centrarchiformes</taxon>
        <taxon>Terapontoidei</taxon>
        <taxon>Terapontidae</taxon>
        <taxon>Scortum</taxon>
    </lineage>
</organism>
<name>A0ACB8VI30_9TELE</name>
<sequence length="223" mass="23826">MQSRTEPQTHIWKLCSPAMAQPTARHEGDQGGEERTAVSQTPCQAAASAQPRSMPAPLARPGADHRKDAEEMTGDGGDPRRRSEQREQRTDVSTPAPYFCPPTPHVHAKSNPSLRNSPDSKVRFRRPPPPSSSSSSTHLQTVAAECPRADGEAELTVYPTPKSVAAPADPPGCQILCSAAVCWCGGARAQLQAGTPVQLLVDLDALIITHTSSPSQHGKEVEF</sequence>
<proteinExistence type="predicted"/>
<evidence type="ECO:0000313" key="2">
    <source>
        <dbReference type="Proteomes" id="UP000831701"/>
    </source>
</evidence>
<keyword evidence="2" id="KW-1185">Reference proteome</keyword>
<evidence type="ECO:0000313" key="1">
    <source>
        <dbReference type="EMBL" id="KAI3355332.1"/>
    </source>
</evidence>
<comment type="caution">
    <text evidence="1">The sequence shown here is derived from an EMBL/GenBank/DDBJ whole genome shotgun (WGS) entry which is preliminary data.</text>
</comment>
<dbReference type="EMBL" id="CM041551">
    <property type="protein sequence ID" value="KAI3355332.1"/>
    <property type="molecule type" value="Genomic_DNA"/>
</dbReference>
<dbReference type="Proteomes" id="UP000831701">
    <property type="component" value="Chromosome 21"/>
</dbReference>
<gene>
    <name evidence="1" type="ORF">L3Q82_018184</name>
</gene>
<protein>
    <submittedName>
        <fullName evidence="1">Uncharacterized protein</fullName>
    </submittedName>
</protein>
<accession>A0ACB8VI30</accession>
<reference evidence="1" key="1">
    <citation type="submission" date="2022-04" db="EMBL/GenBank/DDBJ databases">
        <title>Jade perch genome.</title>
        <authorList>
            <person name="Chao B."/>
        </authorList>
    </citation>
    <scope>NUCLEOTIDE SEQUENCE</scope>
    <source>
        <strain evidence="1">CB-2022</strain>
    </source>
</reference>